<dbReference type="Proteomes" id="UP000694050">
    <property type="component" value="Unassembled WGS sequence"/>
</dbReference>
<proteinExistence type="predicted"/>
<dbReference type="EMBL" id="JAELUQ010000008">
    <property type="protein sequence ID" value="KAG7409674.1"/>
    <property type="molecule type" value="Genomic_DNA"/>
</dbReference>
<accession>A0A8J5NV89</accession>
<name>A0A8J5NV89_FUSOX</name>
<organism evidence="1 2">
    <name type="scientific">Fusarium oxysporum f. sp. rapae</name>
    <dbReference type="NCBI Taxonomy" id="485398"/>
    <lineage>
        <taxon>Eukaryota</taxon>
        <taxon>Fungi</taxon>
        <taxon>Dikarya</taxon>
        <taxon>Ascomycota</taxon>
        <taxon>Pezizomycotina</taxon>
        <taxon>Sordariomycetes</taxon>
        <taxon>Hypocreomycetidae</taxon>
        <taxon>Hypocreales</taxon>
        <taxon>Nectriaceae</taxon>
        <taxon>Fusarium</taxon>
        <taxon>Fusarium oxysporum species complex</taxon>
    </lineage>
</organism>
<protein>
    <submittedName>
        <fullName evidence="1">Uncharacterized protein</fullName>
    </submittedName>
</protein>
<evidence type="ECO:0000313" key="1">
    <source>
        <dbReference type="EMBL" id="KAG7409674.1"/>
    </source>
</evidence>
<gene>
    <name evidence="1" type="ORF">Forpe1208_v011655</name>
</gene>
<dbReference type="AlphaFoldDB" id="A0A8J5NV89"/>
<reference evidence="1" key="1">
    <citation type="submission" date="2021-04" db="EMBL/GenBank/DDBJ databases">
        <title>First draft genome resource for Brassicaceae pathogens Fusarium oxysporum f. sp. raphani and Fusarium oxysporum f. sp. rapae.</title>
        <authorList>
            <person name="Asai S."/>
        </authorList>
    </citation>
    <scope>NUCLEOTIDE SEQUENCE</scope>
    <source>
        <strain evidence="1">Tf1208</strain>
    </source>
</reference>
<evidence type="ECO:0000313" key="2">
    <source>
        <dbReference type="Proteomes" id="UP000694050"/>
    </source>
</evidence>
<sequence>MSARITLPEKPDTPKAKTWRKMLEMGGDTTVRMYGNWYGIWAATKEQVMATDMEFSQYGFNFWNDLYIPWEATFPEESGKYFPGMGYGMSLELE</sequence>
<comment type="caution">
    <text evidence="1">The sequence shown here is derived from an EMBL/GenBank/DDBJ whole genome shotgun (WGS) entry which is preliminary data.</text>
</comment>